<name>A0A6G9LL53_9CAUD</name>
<evidence type="ECO:0000313" key="7">
    <source>
        <dbReference type="Proteomes" id="UP000502113"/>
    </source>
</evidence>
<dbReference type="EMBL" id="MT119361">
    <property type="protein sequence ID" value="QIQ66380.1"/>
    <property type="molecule type" value="Genomic_DNA"/>
</dbReference>
<gene>
    <name evidence="6" type="ORF">vipetofem_82</name>
</gene>
<dbReference type="Pfam" id="PF00692">
    <property type="entry name" value="dUTPase"/>
    <property type="match status" value="1"/>
</dbReference>
<dbReference type="GO" id="GO:0000287">
    <property type="term" value="F:magnesium ion binding"/>
    <property type="evidence" value="ECO:0007669"/>
    <property type="project" value="InterPro"/>
</dbReference>
<dbReference type="InterPro" id="IPR008181">
    <property type="entry name" value="dUTPase"/>
</dbReference>
<evidence type="ECO:0000256" key="1">
    <source>
        <dbReference type="ARBA" id="ARBA00006581"/>
    </source>
</evidence>
<evidence type="ECO:0000256" key="3">
    <source>
        <dbReference type="ARBA" id="ARBA00022801"/>
    </source>
</evidence>
<evidence type="ECO:0000256" key="2">
    <source>
        <dbReference type="ARBA" id="ARBA00012379"/>
    </source>
</evidence>
<dbReference type="CDD" id="cd07557">
    <property type="entry name" value="trimeric_dUTPase"/>
    <property type="match status" value="1"/>
</dbReference>
<evidence type="ECO:0000313" key="6">
    <source>
        <dbReference type="EMBL" id="QIQ66380.1"/>
    </source>
</evidence>
<proteinExistence type="inferred from homology"/>
<keyword evidence="3" id="KW-0378">Hydrolase</keyword>
<keyword evidence="4" id="KW-0546">Nucleotide metabolism</keyword>
<dbReference type="GO" id="GO:0004170">
    <property type="term" value="F:dUTP diphosphatase activity"/>
    <property type="evidence" value="ECO:0007669"/>
    <property type="project" value="UniProtKB-EC"/>
</dbReference>
<dbReference type="Gene3D" id="2.70.40.10">
    <property type="match status" value="1"/>
</dbReference>
<feature type="domain" description="dUTPase-like" evidence="5">
    <location>
        <begin position="15"/>
        <end position="136"/>
    </location>
</feature>
<dbReference type="PANTHER" id="PTHR11241:SF0">
    <property type="entry name" value="DEOXYURIDINE 5'-TRIPHOSPHATE NUCLEOTIDOHYDROLASE"/>
    <property type="match status" value="1"/>
</dbReference>
<reference evidence="7" key="1">
    <citation type="submission" date="2020-02" db="EMBL/GenBank/DDBJ databases">
        <authorList>
            <person name="Olsen N.S."/>
            <person name="Forero-Junco L."/>
            <person name="Kot W."/>
            <person name="Hansen L.H."/>
        </authorList>
    </citation>
    <scope>NUCLEOTIDE SEQUENCE [LARGE SCALE GENOMIC DNA]</scope>
</reference>
<dbReference type="NCBIfam" id="NF001862">
    <property type="entry name" value="PRK00601.1"/>
    <property type="match status" value="1"/>
</dbReference>
<accession>A0A6G9LL53</accession>
<dbReference type="InterPro" id="IPR033704">
    <property type="entry name" value="dUTPase_trimeric"/>
</dbReference>
<dbReference type="Proteomes" id="UP000502113">
    <property type="component" value="Segment"/>
</dbReference>
<organism evidence="6 7">
    <name type="scientific">Enterococcus phage vipetofem</name>
    <dbReference type="NCBI Taxonomy" id="2719594"/>
    <lineage>
        <taxon>Viruses</taxon>
        <taxon>Duplodnaviria</taxon>
        <taxon>Heunggongvirae</taxon>
        <taxon>Uroviricota</taxon>
        <taxon>Caudoviricetes</taxon>
        <taxon>Andrewesvirinae</taxon>
        <taxon>Vipetofemvirus</taxon>
        <taxon>Vipetofemvirus vipetofem</taxon>
    </lineage>
</organism>
<dbReference type="PANTHER" id="PTHR11241">
    <property type="entry name" value="DEOXYURIDINE 5'-TRIPHOSPHATE NUCLEOTIDOHYDROLASE"/>
    <property type="match status" value="1"/>
</dbReference>
<dbReference type="SUPFAM" id="SSF51283">
    <property type="entry name" value="dUTPase-like"/>
    <property type="match status" value="1"/>
</dbReference>
<keyword evidence="7" id="KW-1185">Reference proteome</keyword>
<dbReference type="GO" id="GO:0006226">
    <property type="term" value="P:dUMP biosynthetic process"/>
    <property type="evidence" value="ECO:0007669"/>
    <property type="project" value="InterPro"/>
</dbReference>
<dbReference type="EC" id="3.6.1.23" evidence="2"/>
<evidence type="ECO:0000256" key="4">
    <source>
        <dbReference type="ARBA" id="ARBA00023080"/>
    </source>
</evidence>
<dbReference type="InterPro" id="IPR029054">
    <property type="entry name" value="dUTPase-like"/>
</dbReference>
<evidence type="ECO:0000259" key="5">
    <source>
        <dbReference type="Pfam" id="PF00692"/>
    </source>
</evidence>
<dbReference type="GO" id="GO:0046081">
    <property type="term" value="P:dUTP catabolic process"/>
    <property type="evidence" value="ECO:0007669"/>
    <property type="project" value="InterPro"/>
</dbReference>
<sequence length="138" mass="15184">MKIKINMFSDEEIYQPKRAHYNDAGADVRSTEELLIWPGETRKIPLGFGLELPDGYMGVMMSRSGLASKGLVSQNAPVDSGYKGQVHAIMTNVSDEVIKIEKYDRIAQLVIIPVMVADFVTETGNERTSDGFGSTGLK</sequence>
<dbReference type="InterPro" id="IPR036157">
    <property type="entry name" value="dUTPase-like_sf"/>
</dbReference>
<comment type="similarity">
    <text evidence="1">Belongs to the dUTPase family.</text>
</comment>
<protein>
    <recommendedName>
        <fullName evidence="2">dUTP diphosphatase</fullName>
        <ecNumber evidence="2">3.6.1.23</ecNumber>
    </recommendedName>
</protein>